<dbReference type="EMBL" id="BSXT01003447">
    <property type="protein sequence ID" value="GMF54093.1"/>
    <property type="molecule type" value="Genomic_DNA"/>
</dbReference>
<gene>
    <name evidence="2" type="ORF">Pfra01_002247500</name>
</gene>
<comment type="caution">
    <text evidence="2">The sequence shown here is derived from an EMBL/GenBank/DDBJ whole genome shotgun (WGS) entry which is preliminary data.</text>
</comment>
<feature type="compositionally biased region" description="Low complexity" evidence="1">
    <location>
        <begin position="28"/>
        <end position="41"/>
    </location>
</feature>
<evidence type="ECO:0000313" key="2">
    <source>
        <dbReference type="EMBL" id="GMF54093.1"/>
    </source>
</evidence>
<dbReference type="Proteomes" id="UP001165121">
    <property type="component" value="Unassembled WGS sequence"/>
</dbReference>
<sequence>MTKKSAETLLGAAPSWLDLLTGSAGLDTSTSTRTSSESATTKHPSRMGQTKRPSKKRRTTHDIRKQQKNDLLAEVAELEMQLELIKHRILLESGEAMTTIKRTEATNSVLQELALQQHASIAGLQGMLASQMQKSLSLSNPTHIAIQLVAGHAERRATLVAMKKRKLHEAKRFITAWCQQLHTIASFSQENVIESLDGGFSVVRFDNTPLPGTSVRGAFNAIIYAMQNVDIIISELFGSITIREDTDFSASDIFQIRLASSTSHGATVESNSVVFSELVDGPDECYGIVAADFVDADDLYPYLPTERVRRDTVTIVLIRSSPADVDSQAAVVATRWTLSKLMPQPFRTSNGGTPTNFDDVGRHDQEVYRAASSEGYQRMTQ</sequence>
<proteinExistence type="predicted"/>
<protein>
    <submittedName>
        <fullName evidence="2">Unnamed protein product</fullName>
    </submittedName>
</protein>
<evidence type="ECO:0000256" key="1">
    <source>
        <dbReference type="SAM" id="MobiDB-lite"/>
    </source>
</evidence>
<organism evidence="2 3">
    <name type="scientific">Phytophthora fragariaefolia</name>
    <dbReference type="NCBI Taxonomy" id="1490495"/>
    <lineage>
        <taxon>Eukaryota</taxon>
        <taxon>Sar</taxon>
        <taxon>Stramenopiles</taxon>
        <taxon>Oomycota</taxon>
        <taxon>Peronosporomycetes</taxon>
        <taxon>Peronosporales</taxon>
        <taxon>Peronosporaceae</taxon>
        <taxon>Phytophthora</taxon>
    </lineage>
</organism>
<dbReference type="OrthoDB" id="107510at2759"/>
<name>A0A9W7D4C8_9STRA</name>
<reference evidence="2" key="1">
    <citation type="submission" date="2023-04" db="EMBL/GenBank/DDBJ databases">
        <title>Phytophthora fragariaefolia NBRC 109709.</title>
        <authorList>
            <person name="Ichikawa N."/>
            <person name="Sato H."/>
            <person name="Tonouchi N."/>
        </authorList>
    </citation>
    <scope>NUCLEOTIDE SEQUENCE</scope>
    <source>
        <strain evidence="2">NBRC 109709</strain>
    </source>
</reference>
<keyword evidence="3" id="KW-1185">Reference proteome</keyword>
<evidence type="ECO:0000313" key="3">
    <source>
        <dbReference type="Proteomes" id="UP001165121"/>
    </source>
</evidence>
<dbReference type="AlphaFoldDB" id="A0A9W7D4C8"/>
<feature type="region of interest" description="Disordered" evidence="1">
    <location>
        <begin position="23"/>
        <end position="64"/>
    </location>
</feature>
<accession>A0A9W7D4C8</accession>